<dbReference type="AlphaFoldDB" id="A0A8J8NAG6"/>
<sequence>MASFFLASGSSISKVCTLLLTPLSSNESARIFVRTRPTDNVRLMLKSSFPMFQNTSCRLGPFHSSSSSVPSGESLFYTQSSTWITYSSKQTPPVFSLSSKPTEVSFIGLFTFMVYFFAGESEYKGMFLNSLIGCELISSRLFQPNLRDFKKDPRFYFDLSVLQKESEARNDWDLSFKKFKGFTSCGAFPGRLEQIITERPPSDYSGQIGSIASL</sequence>
<gene>
    <name evidence="1" type="ORF">FGO68_gene7846</name>
</gene>
<proteinExistence type="predicted"/>
<evidence type="ECO:0000313" key="1">
    <source>
        <dbReference type="EMBL" id="TNV71084.1"/>
    </source>
</evidence>
<evidence type="ECO:0000313" key="2">
    <source>
        <dbReference type="Proteomes" id="UP000785679"/>
    </source>
</evidence>
<reference evidence="1" key="1">
    <citation type="submission" date="2019-06" db="EMBL/GenBank/DDBJ databases">
        <authorList>
            <person name="Zheng W."/>
        </authorList>
    </citation>
    <scope>NUCLEOTIDE SEQUENCE</scope>
    <source>
        <strain evidence="1">QDHG01</strain>
    </source>
</reference>
<keyword evidence="2" id="KW-1185">Reference proteome</keyword>
<protein>
    <submittedName>
        <fullName evidence="1">Uncharacterized protein</fullName>
    </submittedName>
</protein>
<dbReference type="Proteomes" id="UP000785679">
    <property type="component" value="Unassembled WGS sequence"/>
</dbReference>
<name>A0A8J8NAG6_HALGN</name>
<dbReference type="EMBL" id="RRYP01030776">
    <property type="protein sequence ID" value="TNV71084.1"/>
    <property type="molecule type" value="Genomic_DNA"/>
</dbReference>
<accession>A0A8J8NAG6</accession>
<organism evidence="1 2">
    <name type="scientific">Halteria grandinella</name>
    <dbReference type="NCBI Taxonomy" id="5974"/>
    <lineage>
        <taxon>Eukaryota</taxon>
        <taxon>Sar</taxon>
        <taxon>Alveolata</taxon>
        <taxon>Ciliophora</taxon>
        <taxon>Intramacronucleata</taxon>
        <taxon>Spirotrichea</taxon>
        <taxon>Stichotrichia</taxon>
        <taxon>Sporadotrichida</taxon>
        <taxon>Halteriidae</taxon>
        <taxon>Halteria</taxon>
    </lineage>
</organism>
<comment type="caution">
    <text evidence="1">The sequence shown here is derived from an EMBL/GenBank/DDBJ whole genome shotgun (WGS) entry which is preliminary data.</text>
</comment>